<keyword evidence="3" id="KW-0808">Transferase</keyword>
<evidence type="ECO:0000259" key="5">
    <source>
        <dbReference type="Pfam" id="PF06925"/>
    </source>
</evidence>
<dbReference type="InterPro" id="IPR050519">
    <property type="entry name" value="Glycosyltransf_28_UgtP"/>
</dbReference>
<evidence type="ECO:0000256" key="3">
    <source>
        <dbReference type="ARBA" id="ARBA00022679"/>
    </source>
</evidence>
<evidence type="ECO:0000256" key="2">
    <source>
        <dbReference type="ARBA" id="ARBA00022676"/>
    </source>
</evidence>
<comment type="caution">
    <text evidence="6">The sequence shown here is derived from an EMBL/GenBank/DDBJ whole genome shotgun (WGS) entry which is preliminary data.</text>
</comment>
<sequence>MRRKVLLVTETIAGHGHLRAAEAIQQAMQLVAPNIETKLVTTMPFVSSALERTVRKVYLNTLKVAPKMWGWAYESERVTSSFLKEGLARTVAVKLEALLDEEQPDVVVCTHAFSVGAFGFLKQKRPSFVLGAVITDFDLNGFWVHEGVDFYLVSNEQLKRKLVERFDIPAYRIHVTGIPIDLKFAPILRTQNREKLRQRLGIAREEFFLLVTGGGTGYGPLDQVVEVLDGLDGPLVIAVITGQNTEMYVKLMDIAAKSRHRVRLYGYVDNMEEFMLAADLMISKPGGLSVSEALAIGLPLLIVQPIPGQEERNSRYLVKQRVAFKAEELDEVAEIVKQVMHRPEVLDVMREAAERLGKPYASLQASGIILDYLNLPVLETPIPTK</sequence>
<dbReference type="Gene3D" id="3.40.50.2000">
    <property type="entry name" value="Glycogen Phosphorylase B"/>
    <property type="match status" value="1"/>
</dbReference>
<dbReference type="SUPFAM" id="SSF53756">
    <property type="entry name" value="UDP-Glycosyltransferase/glycogen phosphorylase"/>
    <property type="match status" value="1"/>
</dbReference>
<evidence type="ECO:0000313" key="6">
    <source>
        <dbReference type="EMBL" id="OUM87429.1"/>
    </source>
</evidence>
<proteinExistence type="inferred from homology"/>
<dbReference type="GO" id="GO:0016020">
    <property type="term" value="C:membrane"/>
    <property type="evidence" value="ECO:0007669"/>
    <property type="project" value="GOC"/>
</dbReference>
<dbReference type="AlphaFoldDB" id="A0A1Y3PSY4"/>
<protein>
    <recommendedName>
        <fullName evidence="8">Galactosyldiacylglycerol synthase</fullName>
    </recommendedName>
</protein>
<dbReference type="Proteomes" id="UP000196475">
    <property type="component" value="Unassembled WGS sequence"/>
</dbReference>
<feature type="domain" description="Glycosyl transferase family 1" evidence="4">
    <location>
        <begin position="193"/>
        <end position="354"/>
    </location>
</feature>
<dbReference type="GO" id="GO:0009247">
    <property type="term" value="P:glycolipid biosynthetic process"/>
    <property type="evidence" value="ECO:0007669"/>
    <property type="project" value="InterPro"/>
</dbReference>
<dbReference type="GO" id="GO:0016758">
    <property type="term" value="F:hexosyltransferase activity"/>
    <property type="evidence" value="ECO:0007669"/>
    <property type="project" value="InterPro"/>
</dbReference>
<dbReference type="Pfam" id="PF00534">
    <property type="entry name" value="Glycos_transf_1"/>
    <property type="match status" value="1"/>
</dbReference>
<dbReference type="PANTHER" id="PTHR43025:SF3">
    <property type="entry name" value="MONOGALACTOSYLDIACYLGLYCEROL SYNTHASE 1, CHLOROPLASTIC"/>
    <property type="match status" value="1"/>
</dbReference>
<evidence type="ECO:0008006" key="8">
    <source>
        <dbReference type="Google" id="ProtNLM"/>
    </source>
</evidence>
<comment type="similarity">
    <text evidence="1">Belongs to the glycosyltransferase 28 family.</text>
</comment>
<dbReference type="PANTHER" id="PTHR43025">
    <property type="entry name" value="MONOGALACTOSYLDIACYLGLYCEROL SYNTHASE"/>
    <property type="match status" value="1"/>
</dbReference>
<dbReference type="InterPro" id="IPR001296">
    <property type="entry name" value="Glyco_trans_1"/>
</dbReference>
<organism evidence="6 7">
    <name type="scientific">Bacillus thermozeamaize</name>
    <dbReference type="NCBI Taxonomy" id="230954"/>
    <lineage>
        <taxon>Bacteria</taxon>
        <taxon>Bacillati</taxon>
        <taxon>Bacillota</taxon>
        <taxon>Bacilli</taxon>
        <taxon>Bacillales</taxon>
        <taxon>Bacillaceae</taxon>
        <taxon>Bacillus</taxon>
    </lineage>
</organism>
<dbReference type="EMBL" id="LZRT01000075">
    <property type="protein sequence ID" value="OUM87429.1"/>
    <property type="molecule type" value="Genomic_DNA"/>
</dbReference>
<keyword evidence="2" id="KW-0328">Glycosyltransferase</keyword>
<dbReference type="Pfam" id="PF06925">
    <property type="entry name" value="MGDG_synth"/>
    <property type="match status" value="1"/>
</dbReference>
<reference evidence="7" key="1">
    <citation type="submission" date="2016-06" db="EMBL/GenBank/DDBJ databases">
        <authorList>
            <person name="Nascimento L."/>
            <person name="Pereira R.V."/>
            <person name="Martins L.F."/>
            <person name="Quaggio R.B."/>
            <person name="Silva A.M."/>
            <person name="Setubal J.C."/>
        </authorList>
    </citation>
    <scope>NUCLEOTIDE SEQUENCE [LARGE SCALE GENOMIC DNA]</scope>
</reference>
<feature type="domain" description="Diacylglycerol glucosyltransferase N-terminal" evidence="5">
    <location>
        <begin position="17"/>
        <end position="180"/>
    </location>
</feature>
<evidence type="ECO:0000313" key="7">
    <source>
        <dbReference type="Proteomes" id="UP000196475"/>
    </source>
</evidence>
<accession>A0A1Y3PSY4</accession>
<dbReference type="InterPro" id="IPR009695">
    <property type="entry name" value="Diacylglyc_glucosyltr_N"/>
</dbReference>
<evidence type="ECO:0000256" key="1">
    <source>
        <dbReference type="ARBA" id="ARBA00006962"/>
    </source>
</evidence>
<evidence type="ECO:0000259" key="4">
    <source>
        <dbReference type="Pfam" id="PF00534"/>
    </source>
</evidence>
<gene>
    <name evidence="6" type="ORF">BAA01_12485</name>
</gene>
<name>A0A1Y3PSY4_9BACI</name>